<proteinExistence type="predicted"/>
<dbReference type="RefSeq" id="WP_003583382.1">
    <property type="nucleotide sequence ID" value="NZ_JH719395.1"/>
</dbReference>
<feature type="compositionally biased region" description="Basic and acidic residues" evidence="1">
    <location>
        <begin position="451"/>
        <end position="460"/>
    </location>
</feature>
<reference evidence="2 3" key="1">
    <citation type="submission" date="2012-02" db="EMBL/GenBank/DDBJ databases">
        <title>Improved High-Quality Draft Sequence of Rhizobium leguminosarum bv. trifolii WSM2297.</title>
        <authorList>
            <consortium name="US DOE Joint Genome Institute"/>
            <person name="Lucas S."/>
            <person name="Han J."/>
            <person name="Lapidus A."/>
            <person name="Cheng J.-F."/>
            <person name="Goodwin L."/>
            <person name="Pitluck S."/>
            <person name="Peters L."/>
            <person name="Ovchinnikova G."/>
            <person name="Zhang X."/>
            <person name="Detter J.C."/>
            <person name="Han C."/>
            <person name="Tapia R."/>
            <person name="Land M."/>
            <person name="Hauser L."/>
            <person name="Kyrpides N."/>
            <person name="Ivanova N."/>
            <person name="Pagani I."/>
            <person name="Brau L."/>
            <person name="Yates R."/>
            <person name="O'Hara G."/>
            <person name="Rui T."/>
            <person name="Howieson J."/>
            <person name="Reeve W."/>
            <person name="Woyke T."/>
        </authorList>
    </citation>
    <scope>NUCLEOTIDE SEQUENCE [LARGE SCALE GENOMIC DNA]</scope>
    <source>
        <strain evidence="2 3">WSM2297</strain>
    </source>
</reference>
<protein>
    <submittedName>
        <fullName evidence="2">Uncharacterized protein</fullName>
    </submittedName>
</protein>
<dbReference type="EMBL" id="JH719395">
    <property type="protein sequence ID" value="EJC81969.1"/>
    <property type="molecule type" value="Genomic_DNA"/>
</dbReference>
<dbReference type="AlphaFoldDB" id="J0KW49"/>
<feature type="region of interest" description="Disordered" evidence="1">
    <location>
        <begin position="434"/>
        <end position="500"/>
    </location>
</feature>
<dbReference type="OrthoDB" id="8404831at2"/>
<dbReference type="Proteomes" id="UP000005732">
    <property type="component" value="Unassembled WGS sequence"/>
</dbReference>
<name>J0KW49_RHILT</name>
<evidence type="ECO:0000313" key="2">
    <source>
        <dbReference type="EMBL" id="EJC81969.1"/>
    </source>
</evidence>
<sequence>MLTPVRAASNASFSSQGQTAAIVASGLGQSVIAPAPVNAVEAADLNSAIAGKLNILLLAARERMVEALLDAINSAGAVISLDRGEDETNLAFAFRLADAIQRLPAARIDEAERQLTEQGHSLPLRMIAAALKNPAGPEAARIVAYLEIVRYKDRDLAARAVVRSYGQNDASPMRTEARPEIQLHEDSLPAILRQSAEKVAVSADAPAEAAELATAEEAIIAEAVEAADPETPQTENRAQSASVTAREAAPAKSPPQEVDVAQALPSEATAAEGAGETLEAPATQPLTTSEKTDPVIPRSWTGIVASMTEEVSEMIVTIIREQEIETVPEDGPVEAAVEIDAILDDAVISDAAETLIRQPVEFVVPDARQSAAPRPSQMDGEIVAAAARQPKETAALPPMMPISEVAEAAYVPLAARMPEGLAYTQLPYQFAKDAPSNETAGETSHQHQHHHDGAPQDEHQAQSGGEDAEPDAEATEAVPPRRTPRMVDVDPTPYQPAASADPVYALYQRMVGWE</sequence>
<evidence type="ECO:0000313" key="3">
    <source>
        <dbReference type="Proteomes" id="UP000005732"/>
    </source>
</evidence>
<organism evidence="2 3">
    <name type="scientific">Rhizobium leguminosarum bv. trifolii WSM2297</name>
    <dbReference type="NCBI Taxonomy" id="754762"/>
    <lineage>
        <taxon>Bacteria</taxon>
        <taxon>Pseudomonadati</taxon>
        <taxon>Pseudomonadota</taxon>
        <taxon>Alphaproteobacteria</taxon>
        <taxon>Hyphomicrobiales</taxon>
        <taxon>Rhizobiaceae</taxon>
        <taxon>Rhizobium/Agrobacterium group</taxon>
        <taxon>Rhizobium</taxon>
    </lineage>
</organism>
<feature type="compositionally biased region" description="Low complexity" evidence="1">
    <location>
        <begin position="267"/>
        <end position="283"/>
    </location>
</feature>
<accession>J0KW49</accession>
<dbReference type="HOGENOM" id="CLU_527714_0_0_5"/>
<gene>
    <name evidence="2" type="ORF">Rleg4DRAFT_3669</name>
</gene>
<feature type="compositionally biased region" description="Polar residues" evidence="1">
    <location>
        <begin position="231"/>
        <end position="243"/>
    </location>
</feature>
<evidence type="ECO:0000256" key="1">
    <source>
        <dbReference type="SAM" id="MobiDB-lite"/>
    </source>
</evidence>
<feature type="region of interest" description="Disordered" evidence="1">
    <location>
        <begin position="225"/>
        <end position="294"/>
    </location>
</feature>